<dbReference type="RefSeq" id="WP_378254900.1">
    <property type="nucleotide sequence ID" value="NZ_JBHSJV010000001.1"/>
</dbReference>
<sequence length="118" mass="13551">MKLLFVIMLFLGFYATAASENNRVLDTEKHEMLEREKGKTKKESSSKNFHSVKRWKMTIEHTNGDIISKIITVKKNSNLSAMQTAFMEAEKHLEKLRNVKTYSVSPVSSNSYVLLADH</sequence>
<evidence type="ECO:0000313" key="2">
    <source>
        <dbReference type="EMBL" id="MFD2592788.1"/>
    </source>
</evidence>
<evidence type="ECO:0000313" key="3">
    <source>
        <dbReference type="Proteomes" id="UP001597459"/>
    </source>
</evidence>
<dbReference type="Proteomes" id="UP001597459">
    <property type="component" value="Unassembled WGS sequence"/>
</dbReference>
<evidence type="ECO:0000256" key="1">
    <source>
        <dbReference type="SAM" id="SignalP"/>
    </source>
</evidence>
<comment type="caution">
    <text evidence="2">The sequence shown here is derived from an EMBL/GenBank/DDBJ whole genome shotgun (WGS) entry which is preliminary data.</text>
</comment>
<reference evidence="3" key="1">
    <citation type="journal article" date="2019" name="Int. J. Syst. Evol. Microbiol.">
        <title>The Global Catalogue of Microorganisms (GCM) 10K type strain sequencing project: providing services to taxonomists for standard genome sequencing and annotation.</title>
        <authorList>
            <consortium name="The Broad Institute Genomics Platform"/>
            <consortium name="The Broad Institute Genome Sequencing Center for Infectious Disease"/>
            <person name="Wu L."/>
            <person name="Ma J."/>
        </authorList>
    </citation>
    <scope>NUCLEOTIDE SEQUENCE [LARGE SCALE GENOMIC DNA]</scope>
    <source>
        <strain evidence="3">KCTC 42423</strain>
    </source>
</reference>
<feature type="signal peptide" evidence="1">
    <location>
        <begin position="1"/>
        <end position="17"/>
    </location>
</feature>
<proteinExistence type="predicted"/>
<keyword evidence="3" id="KW-1185">Reference proteome</keyword>
<protein>
    <submittedName>
        <fullName evidence="2">Uncharacterized protein</fullName>
    </submittedName>
</protein>
<feature type="chain" id="PRO_5046991565" evidence="1">
    <location>
        <begin position="18"/>
        <end position="118"/>
    </location>
</feature>
<organism evidence="2 3">
    <name type="scientific">Aquimarina hainanensis</name>
    <dbReference type="NCBI Taxonomy" id="1578017"/>
    <lineage>
        <taxon>Bacteria</taxon>
        <taxon>Pseudomonadati</taxon>
        <taxon>Bacteroidota</taxon>
        <taxon>Flavobacteriia</taxon>
        <taxon>Flavobacteriales</taxon>
        <taxon>Flavobacteriaceae</taxon>
        <taxon>Aquimarina</taxon>
    </lineage>
</organism>
<gene>
    <name evidence="2" type="ORF">ACFSTE_18265</name>
</gene>
<keyword evidence="1" id="KW-0732">Signal</keyword>
<name>A0ABW5NDY9_9FLAO</name>
<dbReference type="EMBL" id="JBHULX010000039">
    <property type="protein sequence ID" value="MFD2592788.1"/>
    <property type="molecule type" value="Genomic_DNA"/>
</dbReference>
<accession>A0ABW5NDY9</accession>